<feature type="transmembrane region" description="Helical" evidence="9">
    <location>
        <begin position="38"/>
        <end position="61"/>
    </location>
</feature>
<dbReference type="GO" id="GO:0004519">
    <property type="term" value="F:endonuclease activity"/>
    <property type="evidence" value="ECO:0007669"/>
    <property type="project" value="UniProtKB-KW"/>
</dbReference>
<accession>A0A1M6FLN3</accession>
<dbReference type="EMBL" id="FQYY01000006">
    <property type="protein sequence ID" value="SHI98574.1"/>
    <property type="molecule type" value="Genomic_DNA"/>
</dbReference>
<evidence type="ECO:0000256" key="3">
    <source>
        <dbReference type="ARBA" id="ARBA00022722"/>
    </source>
</evidence>
<keyword evidence="7" id="KW-0460">Magnesium</keyword>
<dbReference type="GO" id="GO:0046872">
    <property type="term" value="F:metal ion binding"/>
    <property type="evidence" value="ECO:0007669"/>
    <property type="project" value="UniProtKB-KW"/>
</dbReference>
<keyword evidence="9" id="KW-0812">Transmembrane</keyword>
<feature type="transmembrane region" description="Helical" evidence="9">
    <location>
        <begin position="12"/>
        <end position="32"/>
    </location>
</feature>
<evidence type="ECO:0000256" key="1">
    <source>
        <dbReference type="ARBA" id="ARBA00001936"/>
    </source>
</evidence>
<keyword evidence="4" id="KW-0479">Metal-binding</keyword>
<gene>
    <name evidence="11" type="ORF">SAMN04488096_106210</name>
</gene>
<evidence type="ECO:0000313" key="11">
    <source>
        <dbReference type="EMBL" id="SHI98574.1"/>
    </source>
</evidence>
<keyword evidence="9" id="KW-1133">Transmembrane helix</keyword>
<feature type="transmembrane region" description="Helical" evidence="9">
    <location>
        <begin position="68"/>
        <end position="86"/>
    </location>
</feature>
<dbReference type="Proteomes" id="UP000184225">
    <property type="component" value="Unassembled WGS sequence"/>
</dbReference>
<evidence type="ECO:0000256" key="7">
    <source>
        <dbReference type="ARBA" id="ARBA00022842"/>
    </source>
</evidence>
<dbReference type="Gene3D" id="3.60.10.10">
    <property type="entry name" value="Endonuclease/exonuclease/phosphatase"/>
    <property type="match status" value="1"/>
</dbReference>
<evidence type="ECO:0000256" key="4">
    <source>
        <dbReference type="ARBA" id="ARBA00022723"/>
    </source>
</evidence>
<dbReference type="OrthoDB" id="635146at2"/>
<dbReference type="InterPro" id="IPR051547">
    <property type="entry name" value="TDP2-like"/>
</dbReference>
<protein>
    <submittedName>
        <fullName evidence="11">Metal-dependent hydrolase, endonuclease/exonuclease/phosphatase family</fullName>
    </submittedName>
</protein>
<keyword evidence="3" id="KW-0540">Nuclease</keyword>
<organism evidence="11 12">
    <name type="scientific">Mesonia phycicola</name>
    <dbReference type="NCBI Taxonomy" id="579105"/>
    <lineage>
        <taxon>Bacteria</taxon>
        <taxon>Pseudomonadati</taxon>
        <taxon>Bacteroidota</taxon>
        <taxon>Flavobacteriia</taxon>
        <taxon>Flavobacteriales</taxon>
        <taxon>Flavobacteriaceae</taxon>
        <taxon>Mesonia</taxon>
    </lineage>
</organism>
<sequence>MKPLNIFNKLIFFINSLFATALLLAYLLPYIPPSTFPFLSVLSLGMPILLVINIVFLIYWVIKLKKQFLLSTLVLLLGFNHILSLYRIEADKYEKQPEDIKLLSYNVRQFNRYNWIEGDTVTNQIIHFIENEKPDIVCLQEYHKRNDIKFNGFKYKYEVITNEGERFGQAIYTNYPVINKGSLEFEDSNNNAIYLDVLVNKDTIRVINIHLESLKIIPKVTEFQEEKREKLVSRMGNSFKKQEAQVKQILENLKDCSYKSVISGDMNNSAFSYVYRKLAQDHLDAFKEKGKSFGKTFDFDFIPLRIDAILVDEAMKVKEFKNFPEVKYSDHYPITCTFSL</sequence>
<proteinExistence type="predicted"/>
<comment type="cofactor">
    <cofactor evidence="2">
        <name>Mg(2+)</name>
        <dbReference type="ChEBI" id="CHEBI:18420"/>
    </cofactor>
</comment>
<keyword evidence="9" id="KW-0472">Membrane</keyword>
<keyword evidence="11" id="KW-0255">Endonuclease</keyword>
<dbReference type="GO" id="GO:0004527">
    <property type="term" value="F:exonuclease activity"/>
    <property type="evidence" value="ECO:0007669"/>
    <property type="project" value="UniProtKB-KW"/>
</dbReference>
<dbReference type="PANTHER" id="PTHR15822:SF4">
    <property type="entry name" value="TYROSYL-DNA PHOSPHODIESTERASE 2"/>
    <property type="match status" value="1"/>
</dbReference>
<keyword evidence="6 11" id="KW-0378">Hydrolase</keyword>
<dbReference type="InterPro" id="IPR036691">
    <property type="entry name" value="Endo/exonu/phosph_ase_sf"/>
</dbReference>
<keyword evidence="11" id="KW-0269">Exonuclease</keyword>
<dbReference type="AlphaFoldDB" id="A0A1M6FLN3"/>
<evidence type="ECO:0000256" key="6">
    <source>
        <dbReference type="ARBA" id="ARBA00022801"/>
    </source>
</evidence>
<keyword evidence="12" id="KW-1185">Reference proteome</keyword>
<dbReference type="Pfam" id="PF03372">
    <property type="entry name" value="Exo_endo_phos"/>
    <property type="match status" value="1"/>
</dbReference>
<dbReference type="SUPFAM" id="SSF56219">
    <property type="entry name" value="DNase I-like"/>
    <property type="match status" value="1"/>
</dbReference>
<keyword evidence="8" id="KW-0234">DNA repair</keyword>
<feature type="domain" description="Endonuclease/exonuclease/phosphatase" evidence="10">
    <location>
        <begin position="103"/>
        <end position="331"/>
    </location>
</feature>
<dbReference type="RefSeq" id="WP_073151634.1">
    <property type="nucleotide sequence ID" value="NZ_FQYY01000006.1"/>
</dbReference>
<dbReference type="PANTHER" id="PTHR15822">
    <property type="entry name" value="TRAF AND TNF RECEPTOR-ASSOCIATED PROTEIN"/>
    <property type="match status" value="1"/>
</dbReference>
<dbReference type="InterPro" id="IPR005135">
    <property type="entry name" value="Endo/exonuclease/phosphatase"/>
</dbReference>
<evidence type="ECO:0000313" key="12">
    <source>
        <dbReference type="Proteomes" id="UP000184225"/>
    </source>
</evidence>
<dbReference type="GO" id="GO:0006281">
    <property type="term" value="P:DNA repair"/>
    <property type="evidence" value="ECO:0007669"/>
    <property type="project" value="UniProtKB-KW"/>
</dbReference>
<reference evidence="11 12" key="1">
    <citation type="submission" date="2016-11" db="EMBL/GenBank/DDBJ databases">
        <authorList>
            <person name="Jaros S."/>
            <person name="Januszkiewicz K."/>
            <person name="Wedrychowicz H."/>
        </authorList>
    </citation>
    <scope>NUCLEOTIDE SEQUENCE [LARGE SCALE GENOMIC DNA]</scope>
    <source>
        <strain evidence="11 12">DSM 21425</strain>
    </source>
</reference>
<evidence type="ECO:0000256" key="8">
    <source>
        <dbReference type="ARBA" id="ARBA00023204"/>
    </source>
</evidence>
<comment type="cofactor">
    <cofactor evidence="1">
        <name>Mn(2+)</name>
        <dbReference type="ChEBI" id="CHEBI:29035"/>
    </cofactor>
</comment>
<dbReference type="CDD" id="cd09084">
    <property type="entry name" value="EEP-2"/>
    <property type="match status" value="1"/>
</dbReference>
<evidence type="ECO:0000256" key="9">
    <source>
        <dbReference type="SAM" id="Phobius"/>
    </source>
</evidence>
<keyword evidence="5" id="KW-0227">DNA damage</keyword>
<dbReference type="STRING" id="579105.SAMN04488096_106210"/>
<name>A0A1M6FLN3_9FLAO</name>
<evidence type="ECO:0000256" key="2">
    <source>
        <dbReference type="ARBA" id="ARBA00001946"/>
    </source>
</evidence>
<evidence type="ECO:0000259" key="10">
    <source>
        <dbReference type="Pfam" id="PF03372"/>
    </source>
</evidence>
<evidence type="ECO:0000256" key="5">
    <source>
        <dbReference type="ARBA" id="ARBA00022763"/>
    </source>
</evidence>